<dbReference type="EMBL" id="UFTD01000001">
    <property type="protein sequence ID" value="SSZ38846.1"/>
    <property type="molecule type" value="Genomic_DNA"/>
</dbReference>
<organism evidence="1 2">
    <name type="scientific">Bartonella grahamii</name>
    <dbReference type="NCBI Taxonomy" id="33045"/>
    <lineage>
        <taxon>Bacteria</taxon>
        <taxon>Pseudomonadati</taxon>
        <taxon>Pseudomonadota</taxon>
        <taxon>Alphaproteobacteria</taxon>
        <taxon>Hyphomicrobiales</taxon>
        <taxon>Bartonellaceae</taxon>
        <taxon>Bartonella</taxon>
    </lineage>
</organism>
<accession>A0A336N920</accession>
<name>A0A336N920_BARGR</name>
<sequence>MICLVRKISPYKKEKILIYNDNISLFILNKILNIIGLSHFKYVYVESIKIIRLHEISGMSVWIKIIEKGL</sequence>
<reference evidence="1 2" key="1">
    <citation type="submission" date="2018-06" db="EMBL/GenBank/DDBJ databases">
        <authorList>
            <consortium name="Pathogen Informatics"/>
            <person name="Doyle S."/>
        </authorList>
    </citation>
    <scope>NUCLEOTIDE SEQUENCE [LARGE SCALE GENOMIC DNA]</scope>
    <source>
        <strain evidence="1 2">NCTC12860</strain>
    </source>
</reference>
<gene>
    <name evidence="1" type="ORF">NCTC12860_00028</name>
</gene>
<evidence type="ECO:0000313" key="2">
    <source>
        <dbReference type="Proteomes" id="UP000253846"/>
    </source>
</evidence>
<dbReference type="Proteomes" id="UP000253846">
    <property type="component" value="Unassembled WGS sequence"/>
</dbReference>
<evidence type="ECO:0000313" key="1">
    <source>
        <dbReference type="EMBL" id="SSZ38846.1"/>
    </source>
</evidence>
<proteinExistence type="predicted"/>
<dbReference type="AlphaFoldDB" id="A0A336N920"/>
<protein>
    <submittedName>
        <fullName evidence="1">Uncharacterized protein</fullName>
    </submittedName>
</protein>